<dbReference type="InterPro" id="IPR011682">
    <property type="entry name" value="Glyco_hydro_38_C"/>
</dbReference>
<dbReference type="Proteomes" id="UP000192223">
    <property type="component" value="Unplaced"/>
</dbReference>
<dbReference type="OrthoDB" id="2016903at2759"/>
<evidence type="ECO:0000313" key="4">
    <source>
        <dbReference type="RefSeq" id="XP_025835230.1"/>
    </source>
</evidence>
<dbReference type="PANTHER" id="PTHR11607">
    <property type="entry name" value="ALPHA-MANNOSIDASE"/>
    <property type="match status" value="1"/>
</dbReference>
<dbReference type="InParanoid" id="A0A7F5RH76"/>
<dbReference type="PANTHER" id="PTHR11607:SF3">
    <property type="entry name" value="LYSOSOMAL ALPHA-MANNOSIDASE"/>
    <property type="match status" value="1"/>
</dbReference>
<organism evidence="3 4">
    <name type="scientific">Agrilus planipennis</name>
    <name type="common">Emerald ash borer</name>
    <name type="synonym">Agrilus marcopoli</name>
    <dbReference type="NCBI Taxonomy" id="224129"/>
    <lineage>
        <taxon>Eukaryota</taxon>
        <taxon>Metazoa</taxon>
        <taxon>Ecdysozoa</taxon>
        <taxon>Arthropoda</taxon>
        <taxon>Hexapoda</taxon>
        <taxon>Insecta</taxon>
        <taxon>Pterygota</taxon>
        <taxon>Neoptera</taxon>
        <taxon>Endopterygota</taxon>
        <taxon>Coleoptera</taxon>
        <taxon>Polyphaga</taxon>
        <taxon>Elateriformia</taxon>
        <taxon>Buprestoidea</taxon>
        <taxon>Buprestidae</taxon>
        <taxon>Agrilinae</taxon>
        <taxon>Agrilus</taxon>
    </lineage>
</organism>
<dbReference type="GO" id="GO:0005764">
    <property type="term" value="C:lysosome"/>
    <property type="evidence" value="ECO:0007669"/>
    <property type="project" value="TreeGrafter"/>
</dbReference>
<dbReference type="GeneID" id="112905965"/>
<dbReference type="AlphaFoldDB" id="A0A7F5RH76"/>
<evidence type="ECO:0000313" key="3">
    <source>
        <dbReference type="Proteomes" id="UP000192223"/>
    </source>
</evidence>
<evidence type="ECO:0000259" key="1">
    <source>
        <dbReference type="Pfam" id="PF07748"/>
    </source>
</evidence>
<dbReference type="Pfam" id="PF17677">
    <property type="entry name" value="Glyco_hydro38C2"/>
    <property type="match status" value="1"/>
</dbReference>
<dbReference type="InterPro" id="IPR011013">
    <property type="entry name" value="Gal_mutarotase_sf_dom"/>
</dbReference>
<dbReference type="Gene3D" id="2.60.40.1360">
    <property type="match status" value="1"/>
</dbReference>
<dbReference type="RefSeq" id="XP_025835230.1">
    <property type="nucleotide sequence ID" value="XM_025979445.1"/>
</dbReference>
<accession>A0A7F5RH76</accession>
<dbReference type="Gene3D" id="2.70.98.30">
    <property type="entry name" value="Golgi alpha-mannosidase II, domain 4"/>
    <property type="match status" value="1"/>
</dbReference>
<dbReference type="SUPFAM" id="SSF74650">
    <property type="entry name" value="Galactose mutarotase-like"/>
    <property type="match status" value="1"/>
</dbReference>
<keyword evidence="3" id="KW-1185">Reference proteome</keyword>
<sequence>MNDNYIPMKQQFFYYEGSLDYYSSSGAYVFHPIENDFNVITDNPIVEEYEGNLVSEIQQMFNDWISQTIRVYKNENYVEFDWIVGPIPNITSYEVLGKEIITRYTTNMKTDSVFYTDSNGREIMKRVRDFRPSWNFSIDEYISSNYYPITSKILIRDEKNDLEVAVLTDRGQSGTSLNDGEVELMLHRESKVDDGLGVEEELQELAYGVGLVVRGSHYVNSGSFINTRRGDSPTYQQKDIAQRKLLSAWTFLSPTNHLSFEDYKAKHTLQFEGLTRSLPANVQILTLEPWTETSFLLRLEHVYEINEHPDWSTTATVDFNDLFTTFEIISIRETTLGANQGLDEHERLYFKPDKETVEEKVHGGSHDPEWKIWKKKSKVYSYTVKEEEDEEYSIERLEELKIQLKPMQIRTFIIDIQIK</sequence>
<dbReference type="GO" id="GO:0004559">
    <property type="term" value="F:alpha-mannosidase activity"/>
    <property type="evidence" value="ECO:0007669"/>
    <property type="project" value="InterPro"/>
</dbReference>
<evidence type="ECO:0000259" key="2">
    <source>
        <dbReference type="Pfam" id="PF17677"/>
    </source>
</evidence>
<proteinExistence type="predicted"/>
<dbReference type="InterPro" id="IPR041147">
    <property type="entry name" value="GH38_C"/>
</dbReference>
<dbReference type="GO" id="GO:0030246">
    <property type="term" value="F:carbohydrate binding"/>
    <property type="evidence" value="ECO:0007669"/>
    <property type="project" value="InterPro"/>
</dbReference>
<reference evidence="4" key="1">
    <citation type="submission" date="2025-08" db="UniProtKB">
        <authorList>
            <consortium name="RefSeq"/>
        </authorList>
    </citation>
    <scope>IDENTIFICATION</scope>
    <source>
        <tissue evidence="4">Entire body</tissue>
    </source>
</reference>
<name>A0A7F5RH76_AGRPL</name>
<gene>
    <name evidence="4" type="primary">LOC112905965</name>
</gene>
<feature type="domain" description="Glycosyl hydrolase family 38 C-terminal" evidence="1">
    <location>
        <begin position="8"/>
        <end position="194"/>
    </location>
</feature>
<dbReference type="Pfam" id="PF07748">
    <property type="entry name" value="Glyco_hydro_38C"/>
    <property type="match status" value="1"/>
</dbReference>
<feature type="domain" description="Glycosyl hydrolases family 38 C-terminal" evidence="2">
    <location>
        <begin position="281"/>
        <end position="346"/>
    </location>
</feature>
<dbReference type="GO" id="GO:0006013">
    <property type="term" value="P:mannose metabolic process"/>
    <property type="evidence" value="ECO:0007669"/>
    <property type="project" value="InterPro"/>
</dbReference>
<dbReference type="InterPro" id="IPR050843">
    <property type="entry name" value="Glycosyl_Hydrlase_38"/>
</dbReference>
<protein>
    <submittedName>
        <fullName evidence="4">Lysosomal alpha-mannosidase-like</fullName>
    </submittedName>
</protein>
<dbReference type="KEGG" id="apln:112905965"/>